<dbReference type="EMBL" id="CAACVS010000016">
    <property type="protein sequence ID" value="VEU34013.1"/>
    <property type="molecule type" value="Genomic_DNA"/>
</dbReference>
<reference evidence="6 7" key="1">
    <citation type="submission" date="2019-01" db="EMBL/GenBank/DDBJ databases">
        <authorList>
            <person name="Ferrante I. M."/>
        </authorList>
    </citation>
    <scope>NUCLEOTIDE SEQUENCE [LARGE SCALE GENOMIC DNA]</scope>
    <source>
        <strain evidence="6 7">B856</strain>
    </source>
</reference>
<dbReference type="InterPro" id="IPR036396">
    <property type="entry name" value="Cyt_P450_sf"/>
</dbReference>
<evidence type="ECO:0000313" key="6">
    <source>
        <dbReference type="EMBL" id="VEU34013.1"/>
    </source>
</evidence>
<evidence type="ECO:0000313" key="7">
    <source>
        <dbReference type="Proteomes" id="UP000291116"/>
    </source>
</evidence>
<dbReference type="CDD" id="cd00302">
    <property type="entry name" value="cytochrome_P450"/>
    <property type="match status" value="1"/>
</dbReference>
<dbReference type="GO" id="GO:0020037">
    <property type="term" value="F:heme binding"/>
    <property type="evidence" value="ECO:0007669"/>
    <property type="project" value="InterPro"/>
</dbReference>
<dbReference type="SUPFAM" id="SSF48264">
    <property type="entry name" value="Cytochrome P450"/>
    <property type="match status" value="1"/>
</dbReference>
<accession>A0A448YW41</accession>
<gene>
    <name evidence="6" type="ORF">PSNMU_V1.4_AUG-EV-PASAV3_0006030</name>
</gene>
<dbReference type="GO" id="GO:0004497">
    <property type="term" value="F:monooxygenase activity"/>
    <property type="evidence" value="ECO:0007669"/>
    <property type="project" value="UniProtKB-KW"/>
</dbReference>
<dbReference type="InterPro" id="IPR017972">
    <property type="entry name" value="Cyt_P450_CS"/>
</dbReference>
<keyword evidence="3 5" id="KW-0479">Metal-binding</keyword>
<keyword evidence="5" id="KW-0560">Oxidoreductase</keyword>
<dbReference type="PANTHER" id="PTHR24304">
    <property type="entry name" value="CYTOCHROME P450 FAMILY 7"/>
    <property type="match status" value="1"/>
</dbReference>
<dbReference type="Gene3D" id="1.10.630.10">
    <property type="entry name" value="Cytochrome P450"/>
    <property type="match status" value="1"/>
</dbReference>
<evidence type="ECO:0008006" key="8">
    <source>
        <dbReference type="Google" id="ProtNLM"/>
    </source>
</evidence>
<dbReference type="PANTHER" id="PTHR24304:SF2">
    <property type="entry name" value="24-HYDROXYCHOLESTEROL 7-ALPHA-HYDROXYLASE"/>
    <property type="match status" value="1"/>
</dbReference>
<dbReference type="GO" id="GO:0016705">
    <property type="term" value="F:oxidoreductase activity, acting on paired donors, with incorporation or reduction of molecular oxygen"/>
    <property type="evidence" value="ECO:0007669"/>
    <property type="project" value="InterPro"/>
</dbReference>
<evidence type="ECO:0000256" key="4">
    <source>
        <dbReference type="ARBA" id="ARBA00023004"/>
    </source>
</evidence>
<dbReference type="OrthoDB" id="1470350at2759"/>
<keyword evidence="5" id="KW-0503">Monooxygenase</keyword>
<dbReference type="GO" id="GO:0005506">
    <property type="term" value="F:iron ion binding"/>
    <property type="evidence" value="ECO:0007669"/>
    <property type="project" value="InterPro"/>
</dbReference>
<dbReference type="InterPro" id="IPR001128">
    <property type="entry name" value="Cyt_P450"/>
</dbReference>
<proteinExistence type="inferred from homology"/>
<keyword evidence="4 5" id="KW-0408">Iron</keyword>
<dbReference type="Pfam" id="PF00067">
    <property type="entry name" value="p450"/>
    <property type="match status" value="1"/>
</dbReference>
<name>A0A448YW41_9STRA</name>
<sequence length="568" mass="61259">MPLGDSNGGGETACSSLWWCAAVSRAISNDSGDGLVETALVVGATTVVLVLWLLSGGRGKKSSNNGGTGHHHYADIPWAPGGLPLLGHALSYQRDPSGFLLGAREACGGSSLFWVNLAGRRMVLVCGPEEQRQLAGLPDSVLSLREAIAEIGFEQSLGRKNVYEGTQIHKGIVKAIWSRAANEKNSDSGNEQRGPADRQLVAWQDSIRGAMEKELAVASSAATAGSGVKVEFLGFLRRVMLRASVEMFLGKAFLAGWTGFDFLEEFVGFQDTLEDVTAKAAVLPRWFALVALLWPLGRKRETLQRVIEKRLEAVLGMDGDNDAGFWLEAVLAQGVPVSDVAEFVVGLLFAAHKNPAIGAAQTYLLLREHGSEEVLERCRSEAEALLSETDPVPWSGLGEALPTLRRACLESLRLTAHSIGGIRKAQRDITVTVSAEKGDQLLRNEAAAAAKTITYQISRGTTVGFAHTTSSLDPSIWGADAARFDAGLDRYPEDKYQDDYSFTTFSNGTHRCPGRVLAMVQLQLANALLLAEYEVELPETLPALDFERATLAQREGPVLVSITKRTRT</sequence>
<organism evidence="6 7">
    <name type="scientific">Pseudo-nitzschia multistriata</name>
    <dbReference type="NCBI Taxonomy" id="183589"/>
    <lineage>
        <taxon>Eukaryota</taxon>
        <taxon>Sar</taxon>
        <taxon>Stramenopiles</taxon>
        <taxon>Ochrophyta</taxon>
        <taxon>Bacillariophyta</taxon>
        <taxon>Bacillariophyceae</taxon>
        <taxon>Bacillariophycidae</taxon>
        <taxon>Bacillariales</taxon>
        <taxon>Bacillariaceae</taxon>
        <taxon>Pseudo-nitzschia</taxon>
    </lineage>
</organism>
<protein>
    <recommendedName>
        <fullName evidence="8">Cytochrome P450</fullName>
    </recommendedName>
</protein>
<evidence type="ECO:0000256" key="3">
    <source>
        <dbReference type="ARBA" id="ARBA00022723"/>
    </source>
</evidence>
<dbReference type="Proteomes" id="UP000291116">
    <property type="component" value="Unassembled WGS sequence"/>
</dbReference>
<dbReference type="PROSITE" id="PS00086">
    <property type="entry name" value="CYTOCHROME_P450"/>
    <property type="match status" value="1"/>
</dbReference>
<comment type="similarity">
    <text evidence="1 5">Belongs to the cytochrome P450 family.</text>
</comment>
<dbReference type="AlphaFoldDB" id="A0A448YW41"/>
<evidence type="ECO:0000256" key="5">
    <source>
        <dbReference type="RuleBase" id="RU000461"/>
    </source>
</evidence>
<evidence type="ECO:0000256" key="2">
    <source>
        <dbReference type="ARBA" id="ARBA00022617"/>
    </source>
</evidence>
<keyword evidence="2 5" id="KW-0349">Heme</keyword>
<keyword evidence="7" id="KW-1185">Reference proteome</keyword>
<evidence type="ECO:0000256" key="1">
    <source>
        <dbReference type="ARBA" id="ARBA00010617"/>
    </source>
</evidence>
<dbReference type="InterPro" id="IPR050529">
    <property type="entry name" value="CYP450_sterol_14alpha_dmase"/>
</dbReference>